<dbReference type="InterPro" id="IPR043504">
    <property type="entry name" value="Peptidase_S1_PA_chymotrypsin"/>
</dbReference>
<evidence type="ECO:0000313" key="3">
    <source>
        <dbReference type="Proteomes" id="UP001620626"/>
    </source>
</evidence>
<dbReference type="SUPFAM" id="SSF50494">
    <property type="entry name" value="Trypsin-like serine proteases"/>
    <property type="match status" value="1"/>
</dbReference>
<proteinExistence type="predicted"/>
<dbReference type="Gene3D" id="2.40.10.10">
    <property type="entry name" value="Trypsin-like serine proteases"/>
    <property type="match status" value="1"/>
</dbReference>
<dbReference type="AlphaFoldDB" id="A0ABD2I8T3"/>
<evidence type="ECO:0000259" key="1">
    <source>
        <dbReference type="Pfam" id="PF00089"/>
    </source>
</evidence>
<dbReference type="Pfam" id="PF00089">
    <property type="entry name" value="Trypsin"/>
    <property type="match status" value="1"/>
</dbReference>
<accession>A0ABD2I8T3</accession>
<comment type="caution">
    <text evidence="2">The sequence shown here is derived from an EMBL/GenBank/DDBJ whole genome shotgun (WGS) entry which is preliminary data.</text>
</comment>
<reference evidence="2 3" key="1">
    <citation type="submission" date="2024-10" db="EMBL/GenBank/DDBJ databases">
        <authorList>
            <person name="Kim D."/>
        </authorList>
    </citation>
    <scope>NUCLEOTIDE SEQUENCE [LARGE SCALE GENOMIC DNA]</scope>
    <source>
        <strain evidence="2">BH-2024</strain>
    </source>
</reference>
<dbReference type="EMBL" id="JBICBT010001270">
    <property type="protein sequence ID" value="KAL3075598.1"/>
    <property type="molecule type" value="Genomic_DNA"/>
</dbReference>
<organism evidence="2 3">
    <name type="scientific">Heterodera trifolii</name>
    <dbReference type="NCBI Taxonomy" id="157864"/>
    <lineage>
        <taxon>Eukaryota</taxon>
        <taxon>Metazoa</taxon>
        <taxon>Ecdysozoa</taxon>
        <taxon>Nematoda</taxon>
        <taxon>Chromadorea</taxon>
        <taxon>Rhabditida</taxon>
        <taxon>Tylenchina</taxon>
        <taxon>Tylenchomorpha</taxon>
        <taxon>Tylenchoidea</taxon>
        <taxon>Heteroderidae</taxon>
        <taxon>Heteroderinae</taxon>
        <taxon>Heterodera</taxon>
    </lineage>
</organism>
<name>A0ABD2I8T3_9BILA</name>
<dbReference type="Proteomes" id="UP001620626">
    <property type="component" value="Unassembled WGS sequence"/>
</dbReference>
<dbReference type="InterPro" id="IPR009003">
    <property type="entry name" value="Peptidase_S1_PA"/>
</dbReference>
<feature type="domain" description="Peptidase S1" evidence="1">
    <location>
        <begin position="4"/>
        <end position="67"/>
    </location>
</feature>
<protein>
    <recommendedName>
        <fullName evidence="1">Peptidase S1 domain-containing protein</fullName>
    </recommendedName>
</protein>
<keyword evidence="3" id="KW-1185">Reference proteome</keyword>
<sequence>MESNVYPWVVFLHAEKQCTRTNSPIFVKCTGVLIDYNYVVVAAHCVHWNALQTKICLGEDPGRNGSGTPDGSGLLN</sequence>
<gene>
    <name evidence="2" type="ORF">niasHT_034965</name>
</gene>
<dbReference type="InterPro" id="IPR001254">
    <property type="entry name" value="Trypsin_dom"/>
</dbReference>
<evidence type="ECO:0000313" key="2">
    <source>
        <dbReference type="EMBL" id="KAL3075598.1"/>
    </source>
</evidence>